<proteinExistence type="predicted"/>
<dbReference type="AlphaFoldDB" id="A0A1N7F076"/>
<protein>
    <submittedName>
        <fullName evidence="3">Uncharacterized protein</fullName>
    </submittedName>
</protein>
<feature type="transmembrane region" description="Helical" evidence="1">
    <location>
        <begin position="46"/>
        <end position="66"/>
    </location>
</feature>
<evidence type="ECO:0000313" key="4">
    <source>
        <dbReference type="Proteomes" id="UP000185687"/>
    </source>
</evidence>
<keyword evidence="1" id="KW-0472">Membrane</keyword>
<dbReference type="Proteomes" id="UP000185687">
    <property type="component" value="Unassembled WGS sequence"/>
</dbReference>
<dbReference type="Proteomes" id="UP000187321">
    <property type="component" value="Chromosome"/>
</dbReference>
<accession>A0A1N7F076</accession>
<dbReference type="KEGG" id="hda:BB347_13010"/>
<dbReference type="RefSeq" id="WP_076582959.1">
    <property type="nucleotide sequence ID" value="NZ_CP019327.1"/>
</dbReference>
<evidence type="ECO:0000256" key="1">
    <source>
        <dbReference type="SAM" id="Phobius"/>
    </source>
</evidence>
<sequence>MSPIDVGGTEIALALAVVKTLVLVVGSAITYIAFKAYRRTRQRALGMLALGFGLVTLGLVLAGLLYELLSVRLATGILLESLLVLAGFVVIAYSLYVQ</sequence>
<feature type="transmembrane region" description="Helical" evidence="1">
    <location>
        <begin position="12"/>
        <end position="34"/>
    </location>
</feature>
<evidence type="ECO:0000313" key="5">
    <source>
        <dbReference type="Proteomes" id="UP000187321"/>
    </source>
</evidence>
<organism evidence="3 4">
    <name type="scientific">Natronorubrum daqingense</name>
    <dbReference type="NCBI Taxonomy" id="588898"/>
    <lineage>
        <taxon>Archaea</taxon>
        <taxon>Methanobacteriati</taxon>
        <taxon>Methanobacteriota</taxon>
        <taxon>Stenosarchaea group</taxon>
        <taxon>Halobacteria</taxon>
        <taxon>Halobacteriales</taxon>
        <taxon>Natrialbaceae</taxon>
        <taxon>Natronorubrum</taxon>
    </lineage>
</organism>
<gene>
    <name evidence="2" type="ORF">BB347_13010</name>
    <name evidence="3" type="ORF">SAMN05421809_2915</name>
</gene>
<feature type="transmembrane region" description="Helical" evidence="1">
    <location>
        <begin position="72"/>
        <end position="96"/>
    </location>
</feature>
<dbReference type="Pfam" id="PF24365">
    <property type="entry name" value="DUF7521"/>
    <property type="match status" value="1"/>
</dbReference>
<dbReference type="GeneID" id="30956879"/>
<keyword evidence="1" id="KW-0812">Transmembrane</keyword>
<keyword evidence="4" id="KW-1185">Reference proteome</keyword>
<dbReference type="EMBL" id="FTNP01000005">
    <property type="protein sequence ID" value="SIR93731.1"/>
    <property type="molecule type" value="Genomic_DNA"/>
</dbReference>
<evidence type="ECO:0000313" key="3">
    <source>
        <dbReference type="EMBL" id="SIR93731.1"/>
    </source>
</evidence>
<reference evidence="2 5" key="1">
    <citation type="submission" date="2017-01" db="EMBL/GenBank/DDBJ databases">
        <title>Complete genome sequence of Haloterrigena daqingensis type strain (JX313T).</title>
        <authorList>
            <person name="Shuang W."/>
        </authorList>
    </citation>
    <scope>NUCLEOTIDE SEQUENCE [LARGE SCALE GENOMIC DNA]</scope>
    <source>
        <strain evidence="2 5">JX313</strain>
    </source>
</reference>
<evidence type="ECO:0000313" key="2">
    <source>
        <dbReference type="EMBL" id="APX97450.1"/>
    </source>
</evidence>
<dbReference type="EMBL" id="CP019327">
    <property type="protein sequence ID" value="APX97450.1"/>
    <property type="molecule type" value="Genomic_DNA"/>
</dbReference>
<name>A0A1N7F076_9EURY</name>
<keyword evidence="1" id="KW-1133">Transmembrane helix</keyword>
<reference evidence="3 4" key="2">
    <citation type="submission" date="2017-01" db="EMBL/GenBank/DDBJ databases">
        <authorList>
            <person name="Mah S.A."/>
            <person name="Swanson W.J."/>
            <person name="Moy G.W."/>
            <person name="Vacquier V.D."/>
        </authorList>
    </citation>
    <scope>NUCLEOTIDE SEQUENCE [LARGE SCALE GENOMIC DNA]</scope>
    <source>
        <strain evidence="3 4">CGMCC 1.8909</strain>
    </source>
</reference>
<dbReference type="InterPro" id="IPR055943">
    <property type="entry name" value="DUF7521"/>
</dbReference>